<evidence type="ECO:0000256" key="1">
    <source>
        <dbReference type="SAM" id="MobiDB-lite"/>
    </source>
</evidence>
<accession>A0A8J3C7B2</accession>
<protein>
    <submittedName>
        <fullName evidence="2">Uncharacterized protein</fullName>
    </submittedName>
</protein>
<proteinExistence type="predicted"/>
<name>A0A8J3C7B2_9ACTN</name>
<sequence length="212" mass="22572">MERDVTVGFRGKHGVMVGFGGKQAWLAVRDVAPAQIIEALGLRELGEAPWRDGIDLAHLTDDRVAVTPALPGARGTSWVLVVGRWLLRPGTTVDVTGLSGRLRTEVQFFATHRVTESHRWQRAVRGEPVRAFGYVGQTGAVTSWHGDPDPAERAAGLPAALDDDTTILVSEKDVLAVADAWSVDPAALTGRPAPGPLRIGAADDRETACAST</sequence>
<reference evidence="2" key="1">
    <citation type="journal article" date="2014" name="Int. J. Syst. Evol. Microbiol.">
        <title>Complete genome sequence of Corynebacterium casei LMG S-19264T (=DSM 44701T), isolated from a smear-ripened cheese.</title>
        <authorList>
            <consortium name="US DOE Joint Genome Institute (JGI-PGF)"/>
            <person name="Walter F."/>
            <person name="Albersmeier A."/>
            <person name="Kalinowski J."/>
            <person name="Ruckert C."/>
        </authorList>
    </citation>
    <scope>NUCLEOTIDE SEQUENCE</scope>
    <source>
        <strain evidence="2">CGMCC 4.7299</strain>
    </source>
</reference>
<keyword evidence="3" id="KW-1185">Reference proteome</keyword>
<comment type="caution">
    <text evidence="2">The sequence shown here is derived from an EMBL/GenBank/DDBJ whole genome shotgun (WGS) entry which is preliminary data.</text>
</comment>
<organism evidence="2 3">
    <name type="scientific">Mangrovihabitans endophyticus</name>
    <dbReference type="NCBI Taxonomy" id="1751298"/>
    <lineage>
        <taxon>Bacteria</taxon>
        <taxon>Bacillati</taxon>
        <taxon>Actinomycetota</taxon>
        <taxon>Actinomycetes</taxon>
        <taxon>Micromonosporales</taxon>
        <taxon>Micromonosporaceae</taxon>
        <taxon>Mangrovihabitans</taxon>
    </lineage>
</organism>
<dbReference type="Proteomes" id="UP000656042">
    <property type="component" value="Unassembled WGS sequence"/>
</dbReference>
<feature type="region of interest" description="Disordered" evidence="1">
    <location>
        <begin position="192"/>
        <end position="212"/>
    </location>
</feature>
<dbReference type="RefSeq" id="WP_229716230.1">
    <property type="nucleotide sequence ID" value="NZ_BMMX01000044.1"/>
</dbReference>
<reference evidence="2" key="2">
    <citation type="submission" date="2020-09" db="EMBL/GenBank/DDBJ databases">
        <authorList>
            <person name="Sun Q."/>
            <person name="Zhou Y."/>
        </authorList>
    </citation>
    <scope>NUCLEOTIDE SEQUENCE</scope>
    <source>
        <strain evidence="2">CGMCC 4.7299</strain>
    </source>
</reference>
<dbReference type="EMBL" id="BMMX01000044">
    <property type="protein sequence ID" value="GGL14507.1"/>
    <property type="molecule type" value="Genomic_DNA"/>
</dbReference>
<feature type="compositionally biased region" description="Basic and acidic residues" evidence="1">
    <location>
        <begin position="201"/>
        <end position="212"/>
    </location>
</feature>
<evidence type="ECO:0000313" key="2">
    <source>
        <dbReference type="EMBL" id="GGL14507.1"/>
    </source>
</evidence>
<dbReference type="AlphaFoldDB" id="A0A8J3C7B2"/>
<gene>
    <name evidence="2" type="ORF">GCM10012284_56610</name>
</gene>
<evidence type="ECO:0000313" key="3">
    <source>
        <dbReference type="Proteomes" id="UP000656042"/>
    </source>
</evidence>